<protein>
    <recommendedName>
        <fullName evidence="7">L,D-TPase catalytic domain-containing protein</fullName>
    </recommendedName>
</protein>
<keyword evidence="5 6" id="KW-0961">Cell wall biogenesis/degradation</keyword>
<dbReference type="UniPathway" id="UPA00219"/>
<evidence type="ECO:0000313" key="8">
    <source>
        <dbReference type="EMBL" id="OGZ27414.1"/>
    </source>
</evidence>
<dbReference type="GO" id="GO:0016740">
    <property type="term" value="F:transferase activity"/>
    <property type="evidence" value="ECO:0007669"/>
    <property type="project" value="UniProtKB-KW"/>
</dbReference>
<dbReference type="AlphaFoldDB" id="A0A1G2ENN7"/>
<keyword evidence="3 6" id="KW-0133">Cell shape</keyword>
<dbReference type="GO" id="GO:0071972">
    <property type="term" value="F:peptidoglycan L,D-transpeptidase activity"/>
    <property type="evidence" value="ECO:0007669"/>
    <property type="project" value="TreeGrafter"/>
</dbReference>
<dbReference type="PROSITE" id="PS52029">
    <property type="entry name" value="LD_TPASE"/>
    <property type="match status" value="1"/>
</dbReference>
<dbReference type="SUPFAM" id="SSF141523">
    <property type="entry name" value="L,D-transpeptidase catalytic domain-like"/>
    <property type="match status" value="1"/>
</dbReference>
<evidence type="ECO:0000256" key="2">
    <source>
        <dbReference type="ARBA" id="ARBA00022679"/>
    </source>
</evidence>
<feature type="active site" description="Nucleophile" evidence="6">
    <location>
        <position position="159"/>
    </location>
</feature>
<organism evidence="8 9">
    <name type="scientific">Candidatus Nealsonbacteria bacterium RIFOXYB1_FULL_40_15</name>
    <dbReference type="NCBI Taxonomy" id="1801677"/>
    <lineage>
        <taxon>Bacteria</taxon>
        <taxon>Candidatus Nealsoniibacteriota</taxon>
    </lineage>
</organism>
<dbReference type="EMBL" id="MHMM01000006">
    <property type="protein sequence ID" value="OGZ27414.1"/>
    <property type="molecule type" value="Genomic_DNA"/>
</dbReference>
<feature type="domain" description="L,D-TPase catalytic" evidence="7">
    <location>
        <begin position="67"/>
        <end position="183"/>
    </location>
</feature>
<evidence type="ECO:0000256" key="3">
    <source>
        <dbReference type="ARBA" id="ARBA00022960"/>
    </source>
</evidence>
<name>A0A1G2ENN7_9BACT</name>
<evidence type="ECO:0000256" key="5">
    <source>
        <dbReference type="ARBA" id="ARBA00023316"/>
    </source>
</evidence>
<evidence type="ECO:0000313" key="9">
    <source>
        <dbReference type="Proteomes" id="UP000177740"/>
    </source>
</evidence>
<evidence type="ECO:0000259" key="7">
    <source>
        <dbReference type="PROSITE" id="PS52029"/>
    </source>
</evidence>
<comment type="pathway">
    <text evidence="1 6">Cell wall biogenesis; peptidoglycan biosynthesis.</text>
</comment>
<keyword evidence="2" id="KW-0808">Transferase</keyword>
<sequence length="400" mass="44969">MNKKGFFAFILFLFFSALVIGKSFIYSLEAVESISYNPAEHINLKRNPKIVKTFEDVKIEFIENGTDFIEANLLEMKVMLYKEGKIIKEAEIIAKGNPKTWGESAAGIHKILSGNKASFSNIAKVFMPYALHYFGKYYIHGEPYYPSREKLKSVYSGGCLRLKDKDAEEIYKMSELNMPVLVIDSKKEDFSFKREKIPMGDISADVFLVADIGSGKILAEKNKNKSFSSYSFDRLMTAVIAVEVIDLERILGGYTVLELLYPLFSGQAYPAEHFKSFLGEKRLPKLINDKSESLLIKNIKDSEDAFRLAKYITNTKPLIWKITKGDGVAGVSSNLKDFKSNNLFPDNSSFIGGESSSGEGIFVFGVKDKKIAIILSESENLAEDVGTLLTWVSQSYFKML</sequence>
<dbReference type="PANTHER" id="PTHR30582:SF2">
    <property type="entry name" value="L,D-TRANSPEPTIDASE YCIB-RELATED"/>
    <property type="match status" value="1"/>
</dbReference>
<evidence type="ECO:0000256" key="4">
    <source>
        <dbReference type="ARBA" id="ARBA00022984"/>
    </source>
</evidence>
<dbReference type="SUPFAM" id="SSF56601">
    <property type="entry name" value="beta-lactamase/transpeptidase-like"/>
    <property type="match status" value="1"/>
</dbReference>
<accession>A0A1G2ENN7</accession>
<dbReference type="GO" id="GO:0008360">
    <property type="term" value="P:regulation of cell shape"/>
    <property type="evidence" value="ECO:0007669"/>
    <property type="project" value="UniProtKB-UniRule"/>
</dbReference>
<reference evidence="8 9" key="1">
    <citation type="journal article" date="2016" name="Nat. Commun.">
        <title>Thousands of microbial genomes shed light on interconnected biogeochemical processes in an aquifer system.</title>
        <authorList>
            <person name="Anantharaman K."/>
            <person name="Brown C.T."/>
            <person name="Hug L.A."/>
            <person name="Sharon I."/>
            <person name="Castelle C.J."/>
            <person name="Probst A.J."/>
            <person name="Thomas B.C."/>
            <person name="Singh A."/>
            <person name="Wilkins M.J."/>
            <person name="Karaoz U."/>
            <person name="Brodie E.L."/>
            <person name="Williams K.H."/>
            <person name="Hubbard S.S."/>
            <person name="Banfield J.F."/>
        </authorList>
    </citation>
    <scope>NUCLEOTIDE SEQUENCE [LARGE SCALE GENOMIC DNA]</scope>
</reference>
<dbReference type="GO" id="GO:0071555">
    <property type="term" value="P:cell wall organization"/>
    <property type="evidence" value="ECO:0007669"/>
    <property type="project" value="UniProtKB-UniRule"/>
</dbReference>
<evidence type="ECO:0000256" key="6">
    <source>
        <dbReference type="PROSITE-ProRule" id="PRU01373"/>
    </source>
</evidence>
<feature type="active site" description="Proton donor/acceptor" evidence="6">
    <location>
        <position position="140"/>
    </location>
</feature>
<comment type="caution">
    <text evidence="8">The sequence shown here is derived from an EMBL/GenBank/DDBJ whole genome shotgun (WGS) entry which is preliminary data.</text>
</comment>
<proteinExistence type="predicted"/>
<gene>
    <name evidence="8" type="ORF">A2365_02985</name>
</gene>
<dbReference type="CDD" id="cd16913">
    <property type="entry name" value="YkuD_like"/>
    <property type="match status" value="1"/>
</dbReference>
<dbReference type="InterPro" id="IPR038063">
    <property type="entry name" value="Transpep_catalytic_dom"/>
</dbReference>
<dbReference type="InterPro" id="IPR050979">
    <property type="entry name" value="LD-transpeptidase"/>
</dbReference>
<dbReference type="STRING" id="1801677.A2365_02985"/>
<dbReference type="GO" id="GO:0018104">
    <property type="term" value="P:peptidoglycan-protein cross-linking"/>
    <property type="evidence" value="ECO:0007669"/>
    <property type="project" value="TreeGrafter"/>
</dbReference>
<dbReference type="InterPro" id="IPR005490">
    <property type="entry name" value="LD_TPept_cat_dom"/>
</dbReference>
<dbReference type="Gene3D" id="3.40.710.10">
    <property type="entry name" value="DD-peptidase/beta-lactamase superfamily"/>
    <property type="match status" value="1"/>
</dbReference>
<dbReference type="PANTHER" id="PTHR30582">
    <property type="entry name" value="L,D-TRANSPEPTIDASE"/>
    <property type="match status" value="1"/>
</dbReference>
<evidence type="ECO:0000256" key="1">
    <source>
        <dbReference type="ARBA" id="ARBA00004752"/>
    </source>
</evidence>
<dbReference type="GO" id="GO:0005576">
    <property type="term" value="C:extracellular region"/>
    <property type="evidence" value="ECO:0007669"/>
    <property type="project" value="TreeGrafter"/>
</dbReference>
<dbReference type="Gene3D" id="2.40.440.10">
    <property type="entry name" value="L,D-transpeptidase catalytic domain-like"/>
    <property type="match status" value="1"/>
</dbReference>
<dbReference type="Pfam" id="PF03734">
    <property type="entry name" value="YkuD"/>
    <property type="match status" value="1"/>
</dbReference>
<dbReference type="InterPro" id="IPR012338">
    <property type="entry name" value="Beta-lactam/transpept-like"/>
</dbReference>
<dbReference type="Proteomes" id="UP000177740">
    <property type="component" value="Unassembled WGS sequence"/>
</dbReference>
<keyword evidence="4 6" id="KW-0573">Peptidoglycan synthesis</keyword>